<keyword evidence="2" id="KW-1185">Reference proteome</keyword>
<dbReference type="Proteomes" id="UP000030149">
    <property type="component" value="Unassembled WGS sequence"/>
</dbReference>
<reference evidence="2" key="1">
    <citation type="submission" date="2013-09" db="EMBL/GenBank/DDBJ databases">
        <authorList>
            <person name="Zeng Z."/>
            <person name="Chen C."/>
        </authorList>
    </citation>
    <scope>NUCLEOTIDE SEQUENCE [LARGE SCALE GENOMIC DNA]</scope>
    <source>
        <strain evidence="2">DK69</strain>
    </source>
</reference>
<reference evidence="1 2" key="2">
    <citation type="journal article" date="2015" name="Stand. Genomic Sci.">
        <title>High quality draft genomic sequence of Flavobacterium enshiense DK69(T) and comparison among Flavobacterium genomes.</title>
        <authorList>
            <person name="Zeng Z."/>
            <person name="Chen C."/>
            <person name="Du H."/>
            <person name="Wang G."/>
            <person name="Li M."/>
        </authorList>
    </citation>
    <scope>NUCLEOTIDE SEQUENCE [LARGE SCALE GENOMIC DNA]</scope>
    <source>
        <strain evidence="1 2">DK69</strain>
    </source>
</reference>
<dbReference type="InterPro" id="IPR046228">
    <property type="entry name" value="DUF6261"/>
</dbReference>
<protein>
    <submittedName>
        <fullName evidence="1">Uncharacterized protein</fullName>
    </submittedName>
</protein>
<comment type="caution">
    <text evidence="1">The sequence shown here is derived from an EMBL/GenBank/DDBJ whole genome shotgun (WGS) entry which is preliminary data.</text>
</comment>
<proteinExistence type="predicted"/>
<dbReference type="AlphaFoldDB" id="V6S736"/>
<evidence type="ECO:0000313" key="2">
    <source>
        <dbReference type="Proteomes" id="UP000030149"/>
    </source>
</evidence>
<dbReference type="PATRIC" id="fig|1107311.3.peg.2019"/>
<gene>
    <name evidence="1" type="ORF">Q767_00420</name>
</gene>
<sequence length="320" mass="36968">MKIFFYKFTHITTQPKTNYYENLSLTAQPVIRIQNSFTTVETYISEKRKSYKDNTDFSEILKNKTKQNFKKNIDMINSITLNSLRNAEFIQFCKDFTSIVANSSLTVHSLQIQHDAMIRKISEMETMFKNTTPSPITPELEELDWSRNKNIMGIFGIINAYTCHFDPTYSYAATLLQNNIKLYGSDITRETYQSETAIISNIISDWETKPELTSAIGTLNLGQWVIELKKVNQTFSDTYHRYTQEFTNNYPGTFKSKRNEMVSIYYDLCKYLSAFSVVQPTSWGGNTIHEVNTLINQYNQVIVGRTTSVKTEKTVPVSSN</sequence>
<name>V6S736_9FLAO</name>
<dbReference type="eggNOG" id="ENOG5031Z76">
    <property type="taxonomic scope" value="Bacteria"/>
</dbReference>
<dbReference type="EMBL" id="JRLZ01000001">
    <property type="protein sequence ID" value="KGO97102.1"/>
    <property type="molecule type" value="Genomic_DNA"/>
</dbReference>
<dbReference type="STRING" id="1107311.Q767_00420"/>
<organism evidence="1 2">
    <name type="scientific">Flavobacterium enshiense DK69</name>
    <dbReference type="NCBI Taxonomy" id="1107311"/>
    <lineage>
        <taxon>Bacteria</taxon>
        <taxon>Pseudomonadati</taxon>
        <taxon>Bacteroidota</taxon>
        <taxon>Flavobacteriia</taxon>
        <taxon>Flavobacteriales</taxon>
        <taxon>Flavobacteriaceae</taxon>
        <taxon>Flavobacterium</taxon>
    </lineage>
</organism>
<dbReference type="Pfam" id="PF19775">
    <property type="entry name" value="DUF6261"/>
    <property type="match status" value="1"/>
</dbReference>
<evidence type="ECO:0000313" key="1">
    <source>
        <dbReference type="EMBL" id="KGO97102.1"/>
    </source>
</evidence>
<accession>V6S736</accession>